<keyword evidence="5" id="KW-0249">Electron transport</keyword>
<dbReference type="InterPro" id="IPR017900">
    <property type="entry name" value="4Fe4S_Fe_S_CS"/>
</dbReference>
<evidence type="ECO:0000256" key="4">
    <source>
        <dbReference type="ARBA" id="ARBA00022737"/>
    </source>
</evidence>
<dbReference type="AlphaFoldDB" id="A0A1F2WMD1"/>
<dbReference type="GO" id="GO:0051539">
    <property type="term" value="F:4 iron, 4 sulfur cluster binding"/>
    <property type="evidence" value="ECO:0007669"/>
    <property type="project" value="UniProtKB-KW"/>
</dbReference>
<accession>A0A1F2WMD1</accession>
<dbReference type="PROSITE" id="PS00198">
    <property type="entry name" value="4FE4S_FER_1"/>
    <property type="match status" value="1"/>
</dbReference>
<dbReference type="Proteomes" id="UP000177876">
    <property type="component" value="Unassembled WGS sequence"/>
</dbReference>
<keyword evidence="7" id="KW-0411">Iron-sulfur</keyword>
<sequence length="145" mass="16135">MIRIVPKEEFCIGCRLCEIHCIVEHSKSKNIVKAYKKENRPIKRVEVEEEGHVSFALQCRHCEEAPCITACLSGAMQRDAESGAVINDPERCVGCWTCILVCPYGAVRRDEAERKVVGKCDLCPDLETPACVANCPNEALVIVED</sequence>
<protein>
    <submittedName>
        <fullName evidence="9">4Fe-4S ferredoxin</fullName>
    </submittedName>
</protein>
<evidence type="ECO:0000256" key="3">
    <source>
        <dbReference type="ARBA" id="ARBA00022723"/>
    </source>
</evidence>
<dbReference type="PANTHER" id="PTHR43177">
    <property type="entry name" value="PROTEIN NRFC"/>
    <property type="match status" value="1"/>
</dbReference>
<dbReference type="EMBL" id="MELK01000028">
    <property type="protein sequence ID" value="OFW58018.1"/>
    <property type="molecule type" value="Genomic_DNA"/>
</dbReference>
<evidence type="ECO:0000313" key="9">
    <source>
        <dbReference type="EMBL" id="OFW58018.1"/>
    </source>
</evidence>
<proteinExistence type="predicted"/>
<evidence type="ECO:0000256" key="1">
    <source>
        <dbReference type="ARBA" id="ARBA00022448"/>
    </source>
</evidence>
<gene>
    <name evidence="9" type="ORF">A2Y75_12395</name>
</gene>
<dbReference type="STRING" id="1797197.A2Y75_12395"/>
<evidence type="ECO:0000256" key="6">
    <source>
        <dbReference type="ARBA" id="ARBA00023004"/>
    </source>
</evidence>
<dbReference type="PROSITE" id="PS51379">
    <property type="entry name" value="4FE4S_FER_2"/>
    <property type="match status" value="1"/>
</dbReference>
<keyword evidence="3" id="KW-0479">Metal-binding</keyword>
<dbReference type="SUPFAM" id="SSF54862">
    <property type="entry name" value="4Fe-4S ferredoxins"/>
    <property type="match status" value="1"/>
</dbReference>
<keyword evidence="6" id="KW-0408">Iron</keyword>
<dbReference type="Pfam" id="PF13247">
    <property type="entry name" value="Fer4_11"/>
    <property type="match status" value="1"/>
</dbReference>
<keyword evidence="2" id="KW-0004">4Fe-4S</keyword>
<dbReference type="GO" id="GO:0046872">
    <property type="term" value="F:metal ion binding"/>
    <property type="evidence" value="ECO:0007669"/>
    <property type="project" value="UniProtKB-KW"/>
</dbReference>
<evidence type="ECO:0000313" key="10">
    <source>
        <dbReference type="Proteomes" id="UP000177876"/>
    </source>
</evidence>
<keyword evidence="4" id="KW-0677">Repeat</keyword>
<name>A0A1F2WMD1_9ACTN</name>
<evidence type="ECO:0000259" key="8">
    <source>
        <dbReference type="PROSITE" id="PS51379"/>
    </source>
</evidence>
<dbReference type="CDD" id="cd10563">
    <property type="entry name" value="CooF_like"/>
    <property type="match status" value="1"/>
</dbReference>
<dbReference type="InterPro" id="IPR017896">
    <property type="entry name" value="4Fe4S_Fe-S-bd"/>
</dbReference>
<comment type="caution">
    <text evidence="9">The sequence shown here is derived from an EMBL/GenBank/DDBJ whole genome shotgun (WGS) entry which is preliminary data.</text>
</comment>
<feature type="domain" description="4Fe-4S ferredoxin-type" evidence="8">
    <location>
        <begin position="83"/>
        <end position="112"/>
    </location>
</feature>
<evidence type="ECO:0000256" key="7">
    <source>
        <dbReference type="ARBA" id="ARBA00023014"/>
    </source>
</evidence>
<organism evidence="9 10">
    <name type="scientific">Candidatus Solincola sediminis</name>
    <dbReference type="NCBI Taxonomy" id="1797199"/>
    <lineage>
        <taxon>Bacteria</taxon>
        <taxon>Bacillati</taxon>
        <taxon>Actinomycetota</taxon>
        <taxon>Candidatus Geothermincolia</taxon>
        <taxon>Candidatus Geothermincolales</taxon>
        <taxon>Candidatus Geothermincolaceae</taxon>
        <taxon>Candidatus Solincola</taxon>
    </lineage>
</organism>
<dbReference type="Gene3D" id="3.30.70.20">
    <property type="match status" value="2"/>
</dbReference>
<keyword evidence="1" id="KW-0813">Transport</keyword>
<evidence type="ECO:0000256" key="2">
    <source>
        <dbReference type="ARBA" id="ARBA00022485"/>
    </source>
</evidence>
<dbReference type="PANTHER" id="PTHR43177:SF5">
    <property type="entry name" value="ANAEROBIC DIMETHYL SULFOXIDE REDUCTASE CHAIN B-RELATED"/>
    <property type="match status" value="1"/>
</dbReference>
<evidence type="ECO:0000256" key="5">
    <source>
        <dbReference type="ARBA" id="ARBA00022982"/>
    </source>
</evidence>
<reference evidence="9 10" key="1">
    <citation type="journal article" date="2016" name="Nat. Commun.">
        <title>Thousands of microbial genomes shed light on interconnected biogeochemical processes in an aquifer system.</title>
        <authorList>
            <person name="Anantharaman K."/>
            <person name="Brown C.T."/>
            <person name="Hug L.A."/>
            <person name="Sharon I."/>
            <person name="Castelle C.J."/>
            <person name="Probst A.J."/>
            <person name="Thomas B.C."/>
            <person name="Singh A."/>
            <person name="Wilkins M.J."/>
            <person name="Karaoz U."/>
            <person name="Brodie E.L."/>
            <person name="Williams K.H."/>
            <person name="Hubbard S.S."/>
            <person name="Banfield J.F."/>
        </authorList>
    </citation>
    <scope>NUCLEOTIDE SEQUENCE [LARGE SCALE GENOMIC DNA]</scope>
</reference>
<dbReference type="InterPro" id="IPR050954">
    <property type="entry name" value="ET_IronSulfur_Cluster-Binding"/>
</dbReference>